<proteinExistence type="predicted"/>
<sequence>MRYISIISLMFSSVVFPQVGIGLENFKPETSLHIVGDQVNSPLGLRGITTTLSDTDVYLIHDTDDKVYKMNRLDGVAFVIPTVFNTNGIELTTAMNTGNVTYNLGVETPASVNKWHLIPGMTSTFEMLQDTNILNISIEGLSQYGVTGAFVNLGTNIYYTVGIFIDGILTDARILTFRGNGQSNLVDKWNVSSHVKNLSKGTHTIQVYVSRRNGSSTSSQDERSIMVGTSSVGVSNNNDFMSRIVLNCFGRYGN</sequence>
<dbReference type="Proteomes" id="UP000192393">
    <property type="component" value="Unassembled WGS sequence"/>
</dbReference>
<gene>
    <name evidence="1" type="ORF">SAMN06296427_10893</name>
</gene>
<reference evidence="1 2" key="1">
    <citation type="submission" date="2017-04" db="EMBL/GenBank/DDBJ databases">
        <authorList>
            <person name="Afonso C.L."/>
            <person name="Miller P.J."/>
            <person name="Scott M.A."/>
            <person name="Spackman E."/>
            <person name="Goraichik I."/>
            <person name="Dimitrov K.M."/>
            <person name="Suarez D.L."/>
            <person name="Swayne D.E."/>
        </authorList>
    </citation>
    <scope>NUCLEOTIDE SEQUENCE [LARGE SCALE GENOMIC DNA]</scope>
    <source>
        <strain evidence="1 2">CGMCC 1.12708</strain>
    </source>
</reference>
<dbReference type="STRING" id="1434700.SAMN06296427_10893"/>
<evidence type="ECO:0000313" key="1">
    <source>
        <dbReference type="EMBL" id="SMC79497.1"/>
    </source>
</evidence>
<evidence type="ECO:0000313" key="2">
    <source>
        <dbReference type="Proteomes" id="UP000192393"/>
    </source>
</evidence>
<accession>A0A1W2C2N1</accession>
<dbReference type="EMBL" id="FWXS01000008">
    <property type="protein sequence ID" value="SMC79497.1"/>
    <property type="molecule type" value="Genomic_DNA"/>
</dbReference>
<name>A0A1W2C2N1_9FLAO</name>
<dbReference type="AlphaFoldDB" id="A0A1W2C2N1"/>
<protein>
    <submittedName>
        <fullName evidence="1">Uncharacterized protein</fullName>
    </submittedName>
</protein>
<keyword evidence="2" id="KW-1185">Reference proteome</keyword>
<organism evidence="1 2">
    <name type="scientific">Moheibacter sediminis</name>
    <dbReference type="NCBI Taxonomy" id="1434700"/>
    <lineage>
        <taxon>Bacteria</taxon>
        <taxon>Pseudomonadati</taxon>
        <taxon>Bacteroidota</taxon>
        <taxon>Flavobacteriia</taxon>
        <taxon>Flavobacteriales</taxon>
        <taxon>Weeksellaceae</taxon>
        <taxon>Moheibacter</taxon>
    </lineage>
</organism>